<dbReference type="GO" id="GO:0089714">
    <property type="term" value="F:UDP-N-acetyl-D-mannosamine dehydrogenase activity"/>
    <property type="evidence" value="ECO:0007669"/>
    <property type="project" value="UniProtKB-EC"/>
</dbReference>
<dbReference type="eggNOG" id="arCOG00252">
    <property type="taxonomic scope" value="Archaea"/>
</dbReference>
<dbReference type="InterPro" id="IPR014027">
    <property type="entry name" value="UDP-Glc/GDP-Man_DH_C"/>
</dbReference>
<dbReference type="InterPro" id="IPR036291">
    <property type="entry name" value="NAD(P)-bd_dom_sf"/>
</dbReference>
<dbReference type="NCBIfam" id="NF040825">
    <property type="entry name" value="UDPMaNacDH_Arch"/>
    <property type="match status" value="1"/>
</dbReference>
<evidence type="ECO:0000256" key="2">
    <source>
        <dbReference type="ARBA" id="ARBA00012935"/>
    </source>
</evidence>
<dbReference type="InterPro" id="IPR028359">
    <property type="entry name" value="UDP_ManNAc/GlcNAc_DH"/>
</dbReference>
<dbReference type="Pfam" id="PF00984">
    <property type="entry name" value="UDPG_MGDP_dh"/>
    <property type="match status" value="1"/>
</dbReference>
<dbReference type="PANTHER" id="PTHR43491">
    <property type="entry name" value="UDP-N-ACETYL-D-MANNOSAMINE DEHYDROGENASE"/>
    <property type="match status" value="1"/>
</dbReference>
<dbReference type="GO" id="GO:0000271">
    <property type="term" value="P:polysaccharide biosynthetic process"/>
    <property type="evidence" value="ECO:0007669"/>
    <property type="project" value="InterPro"/>
</dbReference>
<dbReference type="PANTHER" id="PTHR43491:SF2">
    <property type="entry name" value="UDP-N-ACETYL-D-MANNOSAMINE DEHYDROGENASE"/>
    <property type="match status" value="1"/>
</dbReference>
<keyword evidence="4 10" id="KW-0560">Oxidoreductase</keyword>
<evidence type="ECO:0000259" key="9">
    <source>
        <dbReference type="SMART" id="SM00984"/>
    </source>
</evidence>
<dbReference type="NCBIfam" id="TIGR03026">
    <property type="entry name" value="NDP-sugDHase"/>
    <property type="match status" value="1"/>
</dbReference>
<evidence type="ECO:0000256" key="8">
    <source>
        <dbReference type="PIRNR" id="PIRNR000124"/>
    </source>
</evidence>
<dbReference type="GO" id="GO:0051287">
    <property type="term" value="F:NAD binding"/>
    <property type="evidence" value="ECO:0007669"/>
    <property type="project" value="InterPro"/>
</dbReference>
<gene>
    <name evidence="10" type="ordered locus">TSIB_1921</name>
</gene>
<dbReference type="InterPro" id="IPR008927">
    <property type="entry name" value="6-PGluconate_DH-like_C_sf"/>
</dbReference>
<evidence type="ECO:0000256" key="5">
    <source>
        <dbReference type="ARBA" id="ARBA00023027"/>
    </source>
</evidence>
<evidence type="ECO:0000256" key="1">
    <source>
        <dbReference type="ARBA" id="ARBA00006601"/>
    </source>
</evidence>
<protein>
    <recommendedName>
        <fullName evidence="3">UDP-N-acetyl-D-mannosamine dehydrogenase</fullName>
        <ecNumber evidence="2">1.1.1.336</ecNumber>
    </recommendedName>
    <alternativeName>
        <fullName evidence="6">UDP-ManNAc 6-dehydrogenase</fullName>
    </alternativeName>
</protein>
<dbReference type="HOGENOM" id="CLU_023810_3_2_2"/>
<dbReference type="InterPro" id="IPR017476">
    <property type="entry name" value="UDP-Glc/GDP-Man"/>
</dbReference>
<dbReference type="EC" id="1.1.1.336" evidence="2"/>
<dbReference type="InterPro" id="IPR036220">
    <property type="entry name" value="UDP-Glc/GDP-Man_DH_C_sf"/>
</dbReference>
<proteinExistence type="inferred from homology"/>
<reference evidence="10 11" key="1">
    <citation type="journal article" date="2009" name="Appl. Environ. Microbiol.">
        <title>Metabolic versatility and indigenous origin of the archaeon Thermococcus sibiricus, isolated from a siberian oil reservoir, as revealed by genome analysis.</title>
        <authorList>
            <person name="Mardanov A.V."/>
            <person name="Ravin N.V."/>
            <person name="Svetlitchnyi V.A."/>
            <person name="Beletsky A.V."/>
            <person name="Miroshnichenko M.L."/>
            <person name="Bonch-Osmolovskaya E.A."/>
            <person name="Skryabin K.G."/>
        </authorList>
    </citation>
    <scope>NUCLEOTIDE SEQUENCE [LARGE SCALE GENOMIC DNA]</scope>
    <source>
        <strain evidence="11">DSM 12597 / MM 739</strain>
    </source>
</reference>
<dbReference type="PIRSF" id="PIRSF000124">
    <property type="entry name" value="UDPglc_GDPman_dh"/>
    <property type="match status" value="1"/>
</dbReference>
<dbReference type="Pfam" id="PF03721">
    <property type="entry name" value="UDPG_MGDP_dh_N"/>
    <property type="match status" value="1"/>
</dbReference>
<dbReference type="KEGG" id="tsi:TSIB_1921"/>
<dbReference type="SUPFAM" id="SSF51735">
    <property type="entry name" value="NAD(P)-binding Rossmann-fold domains"/>
    <property type="match status" value="1"/>
</dbReference>
<evidence type="ECO:0000256" key="6">
    <source>
        <dbReference type="ARBA" id="ARBA00030172"/>
    </source>
</evidence>
<dbReference type="Pfam" id="PF03720">
    <property type="entry name" value="UDPG_MGDP_dh_C"/>
    <property type="match status" value="1"/>
</dbReference>
<dbReference type="GO" id="GO:0016628">
    <property type="term" value="F:oxidoreductase activity, acting on the CH-CH group of donors, NAD or NADP as acceptor"/>
    <property type="evidence" value="ECO:0007669"/>
    <property type="project" value="InterPro"/>
</dbReference>
<accession>C5ZZY9</accession>
<dbReference type="SUPFAM" id="SSF48179">
    <property type="entry name" value="6-phosphogluconate dehydrogenase C-terminal domain-like"/>
    <property type="match status" value="1"/>
</dbReference>
<dbReference type="EMBL" id="CP001463">
    <property type="protein sequence ID" value="ACS90970.1"/>
    <property type="molecule type" value="Genomic_DNA"/>
</dbReference>
<dbReference type="InterPro" id="IPR014026">
    <property type="entry name" value="UDP-Glc/GDP-Man_DH_dimer"/>
</dbReference>
<dbReference type="STRING" id="604354.TSIB_1921"/>
<comment type="similarity">
    <text evidence="1 8">Belongs to the UDP-glucose/GDP-mannose dehydrogenase family.</text>
</comment>
<feature type="domain" description="UDP-glucose/GDP-mannose dehydrogenase C-terminal" evidence="9">
    <location>
        <begin position="352"/>
        <end position="443"/>
    </location>
</feature>
<sequence length="458" mass="51440">MRNLLGFWIDTISWKNLKFRFLISFTWVEKMKDRIINKSAEIAVIGLGYIGLPTAIMFANAGFNVIGYEIRKEVVEKLNSGNSHIIEPEIDDLLHKAIDRGRLKATSNKDDIRGKDVYLICVQTPLRDDKTPDLTYLEEAVRTVAETMKKGSLVVIESTIPPMTTLKMGRLIEEIRGFKAGVDFYMVHAPERVMPGRIFKELVYNSRIIGGVTEESAELAEILYRSFAKGQIFRTNSTTSEMVKLMENTFRDVNIALANEFALLAHQYGVNIFEAIELANTHPRVKIHTPGIGVGGHCLPKDPYLLLSSAKEDFGLIQKAREINEDMPLFAKDLLMNALKMINIPPEEAIVVVLGLAYKGDSDDIRNSPALAFVEGIKEDVKEVRSYDPYVKGTHETLEEALKGADAAVIATDHSQFKNLDWEKIGSLMRNKILIDGRYIVKTPPKGFVFKGLGRGEY</sequence>
<evidence type="ECO:0000256" key="3">
    <source>
        <dbReference type="ARBA" id="ARBA00016796"/>
    </source>
</evidence>
<keyword evidence="5" id="KW-0520">NAD</keyword>
<dbReference type="Gene3D" id="3.40.50.720">
    <property type="entry name" value="NAD(P)-binding Rossmann-like Domain"/>
    <property type="match status" value="2"/>
</dbReference>
<dbReference type="InterPro" id="IPR001732">
    <property type="entry name" value="UDP-Glc/GDP-Man_DH_N"/>
</dbReference>
<dbReference type="SUPFAM" id="SSF52413">
    <property type="entry name" value="UDP-glucose/GDP-mannose dehydrogenase C-terminal domain"/>
    <property type="match status" value="1"/>
</dbReference>
<name>C5ZZY9_THESM</name>
<comment type="catalytic activity">
    <reaction evidence="7">
        <text>UDP-N-acetyl-alpha-D-mannosamine + 2 NAD(+) + H2O = UDP-N-acetyl-alpha-D-mannosaminouronate + 2 NADH + 3 H(+)</text>
        <dbReference type="Rhea" id="RHEA:25780"/>
        <dbReference type="ChEBI" id="CHEBI:15377"/>
        <dbReference type="ChEBI" id="CHEBI:15378"/>
        <dbReference type="ChEBI" id="CHEBI:57540"/>
        <dbReference type="ChEBI" id="CHEBI:57945"/>
        <dbReference type="ChEBI" id="CHEBI:68623"/>
        <dbReference type="ChEBI" id="CHEBI:70731"/>
        <dbReference type="EC" id="1.1.1.336"/>
    </reaction>
</comment>
<evidence type="ECO:0000256" key="4">
    <source>
        <dbReference type="ARBA" id="ARBA00023002"/>
    </source>
</evidence>
<dbReference type="Proteomes" id="UP000009079">
    <property type="component" value="Chromosome"/>
</dbReference>
<evidence type="ECO:0000313" key="10">
    <source>
        <dbReference type="EMBL" id="ACS90970.1"/>
    </source>
</evidence>
<keyword evidence="11" id="KW-1185">Reference proteome</keyword>
<dbReference type="SMART" id="SM00984">
    <property type="entry name" value="UDPG_MGDP_dh_C"/>
    <property type="match status" value="1"/>
</dbReference>
<dbReference type="AlphaFoldDB" id="C5ZZY9"/>
<organism evidence="10 11">
    <name type="scientific">Thermococcus sibiricus (strain DSM 12597 / MM 739)</name>
    <dbReference type="NCBI Taxonomy" id="604354"/>
    <lineage>
        <taxon>Archaea</taxon>
        <taxon>Methanobacteriati</taxon>
        <taxon>Methanobacteriota</taxon>
        <taxon>Thermococci</taxon>
        <taxon>Thermococcales</taxon>
        <taxon>Thermococcaceae</taxon>
        <taxon>Thermococcus</taxon>
    </lineage>
</organism>
<dbReference type="InterPro" id="IPR053627">
    <property type="entry name" value="UDP-sugar_DH"/>
</dbReference>
<evidence type="ECO:0000256" key="7">
    <source>
        <dbReference type="ARBA" id="ARBA00049130"/>
    </source>
</evidence>
<evidence type="ECO:0000313" key="11">
    <source>
        <dbReference type="Proteomes" id="UP000009079"/>
    </source>
</evidence>
<dbReference type="PIRSF" id="PIRSF500136">
    <property type="entry name" value="UDP_ManNAc_DH"/>
    <property type="match status" value="1"/>
</dbReference>